<comment type="caution">
    <text evidence="2">The sequence shown here is derived from an EMBL/GenBank/DDBJ whole genome shotgun (WGS) entry which is preliminary data.</text>
</comment>
<reference evidence="3" key="1">
    <citation type="submission" date="2024-06" db="EMBL/GenBank/DDBJ databases">
        <title>Multi-omics analyses provide insights into the biosynthesis of the anticancer antibiotic pleurotin in Hohenbuehelia grisea.</title>
        <authorList>
            <person name="Weaver J.A."/>
            <person name="Alberti F."/>
        </authorList>
    </citation>
    <scope>NUCLEOTIDE SEQUENCE [LARGE SCALE GENOMIC DNA]</scope>
    <source>
        <strain evidence="3">T-177</strain>
    </source>
</reference>
<sequence length="93" mass="10618">MSYENHRKRINLMKDRNDISIPKVTHAGRPYTATTARQHRASRDDTKDLGGWSQSGSYSTYDRTLPVDALVAAASFNARKQETYMVSRVQLRT</sequence>
<accession>A0ABR3JQ06</accession>
<dbReference type="EMBL" id="JASNQZ010000005">
    <property type="protein sequence ID" value="KAL0957422.1"/>
    <property type="molecule type" value="Genomic_DNA"/>
</dbReference>
<proteinExistence type="predicted"/>
<gene>
    <name evidence="2" type="ORF">HGRIS_001221</name>
</gene>
<dbReference type="Proteomes" id="UP001556367">
    <property type="component" value="Unassembled WGS sequence"/>
</dbReference>
<evidence type="ECO:0000313" key="2">
    <source>
        <dbReference type="EMBL" id="KAL0957422.1"/>
    </source>
</evidence>
<keyword evidence="3" id="KW-1185">Reference proteome</keyword>
<evidence type="ECO:0000256" key="1">
    <source>
        <dbReference type="SAM" id="MobiDB-lite"/>
    </source>
</evidence>
<name>A0ABR3JQ06_9AGAR</name>
<organism evidence="2 3">
    <name type="scientific">Hohenbuehelia grisea</name>
    <dbReference type="NCBI Taxonomy" id="104357"/>
    <lineage>
        <taxon>Eukaryota</taxon>
        <taxon>Fungi</taxon>
        <taxon>Dikarya</taxon>
        <taxon>Basidiomycota</taxon>
        <taxon>Agaricomycotina</taxon>
        <taxon>Agaricomycetes</taxon>
        <taxon>Agaricomycetidae</taxon>
        <taxon>Agaricales</taxon>
        <taxon>Pleurotineae</taxon>
        <taxon>Pleurotaceae</taxon>
        <taxon>Hohenbuehelia</taxon>
    </lineage>
</organism>
<dbReference type="InterPro" id="IPR038279">
    <property type="entry name" value="Ndc10_dom2_sf"/>
</dbReference>
<feature type="region of interest" description="Disordered" evidence="1">
    <location>
        <begin position="14"/>
        <end position="53"/>
    </location>
</feature>
<evidence type="ECO:0000313" key="3">
    <source>
        <dbReference type="Proteomes" id="UP001556367"/>
    </source>
</evidence>
<protein>
    <submittedName>
        <fullName evidence="2">Uncharacterized protein</fullName>
    </submittedName>
</protein>
<dbReference type="Gene3D" id="1.10.443.20">
    <property type="entry name" value="Centromere DNA-binding protein complex CBF3 subunit, domain 2"/>
    <property type="match status" value="1"/>
</dbReference>